<dbReference type="Proteomes" id="UP000215914">
    <property type="component" value="Unassembled WGS sequence"/>
</dbReference>
<proteinExistence type="predicted"/>
<keyword evidence="2" id="KW-1185">Reference proteome</keyword>
<reference evidence="1" key="2">
    <citation type="submission" date="2020-06" db="EMBL/GenBank/DDBJ databases">
        <title>Helianthus annuus Genome sequencing and assembly Release 2.</title>
        <authorList>
            <person name="Gouzy J."/>
            <person name="Langlade N."/>
            <person name="Munos S."/>
        </authorList>
    </citation>
    <scope>NUCLEOTIDE SEQUENCE</scope>
    <source>
        <tissue evidence="1">Leaves</tissue>
    </source>
</reference>
<evidence type="ECO:0000313" key="1">
    <source>
        <dbReference type="EMBL" id="KAF5799108.1"/>
    </source>
</evidence>
<organism evidence="1 2">
    <name type="scientific">Helianthus annuus</name>
    <name type="common">Common sunflower</name>
    <dbReference type="NCBI Taxonomy" id="4232"/>
    <lineage>
        <taxon>Eukaryota</taxon>
        <taxon>Viridiplantae</taxon>
        <taxon>Streptophyta</taxon>
        <taxon>Embryophyta</taxon>
        <taxon>Tracheophyta</taxon>
        <taxon>Spermatophyta</taxon>
        <taxon>Magnoliopsida</taxon>
        <taxon>eudicotyledons</taxon>
        <taxon>Gunneridae</taxon>
        <taxon>Pentapetalae</taxon>
        <taxon>asterids</taxon>
        <taxon>campanulids</taxon>
        <taxon>Asterales</taxon>
        <taxon>Asteraceae</taxon>
        <taxon>Asteroideae</taxon>
        <taxon>Heliantheae alliance</taxon>
        <taxon>Heliantheae</taxon>
        <taxon>Helianthus</taxon>
    </lineage>
</organism>
<gene>
    <name evidence="1" type="ORF">HanXRQr2_Chr07g0300751</name>
</gene>
<evidence type="ECO:0000313" key="2">
    <source>
        <dbReference type="Proteomes" id="UP000215914"/>
    </source>
</evidence>
<comment type="caution">
    <text evidence="1">The sequence shown here is derived from an EMBL/GenBank/DDBJ whole genome shotgun (WGS) entry which is preliminary data.</text>
</comment>
<reference evidence="1" key="1">
    <citation type="journal article" date="2017" name="Nature">
        <title>The sunflower genome provides insights into oil metabolism, flowering and Asterid evolution.</title>
        <authorList>
            <person name="Badouin H."/>
            <person name="Gouzy J."/>
            <person name="Grassa C.J."/>
            <person name="Murat F."/>
            <person name="Staton S.E."/>
            <person name="Cottret L."/>
            <person name="Lelandais-Briere C."/>
            <person name="Owens G.L."/>
            <person name="Carrere S."/>
            <person name="Mayjonade B."/>
            <person name="Legrand L."/>
            <person name="Gill N."/>
            <person name="Kane N.C."/>
            <person name="Bowers J.E."/>
            <person name="Hubner S."/>
            <person name="Bellec A."/>
            <person name="Berard A."/>
            <person name="Berges H."/>
            <person name="Blanchet N."/>
            <person name="Boniface M.C."/>
            <person name="Brunel D."/>
            <person name="Catrice O."/>
            <person name="Chaidir N."/>
            <person name="Claudel C."/>
            <person name="Donnadieu C."/>
            <person name="Faraut T."/>
            <person name="Fievet G."/>
            <person name="Helmstetter N."/>
            <person name="King M."/>
            <person name="Knapp S.J."/>
            <person name="Lai Z."/>
            <person name="Le Paslier M.C."/>
            <person name="Lippi Y."/>
            <person name="Lorenzon L."/>
            <person name="Mandel J.R."/>
            <person name="Marage G."/>
            <person name="Marchand G."/>
            <person name="Marquand E."/>
            <person name="Bret-Mestries E."/>
            <person name="Morien E."/>
            <person name="Nambeesan S."/>
            <person name="Nguyen T."/>
            <person name="Pegot-Espagnet P."/>
            <person name="Pouilly N."/>
            <person name="Raftis F."/>
            <person name="Sallet E."/>
            <person name="Schiex T."/>
            <person name="Thomas J."/>
            <person name="Vandecasteele C."/>
            <person name="Vares D."/>
            <person name="Vear F."/>
            <person name="Vautrin S."/>
            <person name="Crespi M."/>
            <person name="Mangin B."/>
            <person name="Burke J.M."/>
            <person name="Salse J."/>
            <person name="Munos S."/>
            <person name="Vincourt P."/>
            <person name="Rieseberg L.H."/>
            <person name="Langlade N.B."/>
        </authorList>
    </citation>
    <scope>NUCLEOTIDE SEQUENCE</scope>
    <source>
        <tissue evidence="1">Leaves</tissue>
    </source>
</reference>
<dbReference type="EMBL" id="MNCJ02000322">
    <property type="protein sequence ID" value="KAF5799108.1"/>
    <property type="molecule type" value="Genomic_DNA"/>
</dbReference>
<dbReference type="Gramene" id="mRNA:HanXRQr2_Chr07g0300751">
    <property type="protein sequence ID" value="mRNA:HanXRQr2_Chr07g0300751"/>
    <property type="gene ID" value="HanXRQr2_Chr07g0300751"/>
</dbReference>
<accession>A0A9K3ILE0</accession>
<dbReference type="AlphaFoldDB" id="A0A9K3ILE0"/>
<name>A0A9K3ILE0_HELAN</name>
<protein>
    <submittedName>
        <fullName evidence="1">Uncharacterized protein</fullName>
    </submittedName>
</protein>
<sequence length="62" mass="7270">MLKYNKMIDPLQTTRGDEQSCISRVFYNFTRSKKMAKARSRVMDKRKKGAACESTFGFRKRA</sequence>